<dbReference type="PROSITE" id="PS51285">
    <property type="entry name" value="AGC_KINASE_CTER"/>
    <property type="match status" value="1"/>
</dbReference>
<protein>
    <recommendedName>
        <fullName evidence="14">cGMP-dependent protein kinase</fullName>
        <ecNumber evidence="3">2.7.11.12</ecNumber>
    </recommendedName>
</protein>
<dbReference type="PROSITE" id="PS50011">
    <property type="entry name" value="PROTEIN_KINASE_DOM"/>
    <property type="match status" value="1"/>
</dbReference>
<evidence type="ECO:0000256" key="8">
    <source>
        <dbReference type="ARBA" id="ARBA00022723"/>
    </source>
</evidence>
<dbReference type="Gene3D" id="3.30.200.20">
    <property type="entry name" value="Phosphorylase Kinase, domain 1"/>
    <property type="match status" value="1"/>
</dbReference>
<evidence type="ECO:0000256" key="4">
    <source>
        <dbReference type="ARBA" id="ARBA00022490"/>
    </source>
</evidence>
<dbReference type="SMART" id="SM00100">
    <property type="entry name" value="cNMP"/>
    <property type="match status" value="3"/>
</dbReference>
<dbReference type="Pfam" id="PF00027">
    <property type="entry name" value="cNMP_binding"/>
    <property type="match status" value="3"/>
</dbReference>
<dbReference type="AlphaFoldDB" id="F0YGU0"/>
<comment type="catalytic activity">
    <reaction evidence="16">
        <text>L-seryl-[protein] + ATP = O-phospho-L-seryl-[protein] + ADP + H(+)</text>
        <dbReference type="Rhea" id="RHEA:17989"/>
        <dbReference type="Rhea" id="RHEA-COMP:9863"/>
        <dbReference type="Rhea" id="RHEA-COMP:11604"/>
        <dbReference type="ChEBI" id="CHEBI:15378"/>
        <dbReference type="ChEBI" id="CHEBI:29999"/>
        <dbReference type="ChEBI" id="CHEBI:30616"/>
        <dbReference type="ChEBI" id="CHEBI:83421"/>
        <dbReference type="ChEBI" id="CHEBI:456216"/>
        <dbReference type="EC" id="2.7.11.12"/>
    </reaction>
</comment>
<evidence type="ECO:0000256" key="5">
    <source>
        <dbReference type="ARBA" id="ARBA00022527"/>
    </source>
</evidence>
<keyword evidence="8" id="KW-0479">Metal-binding</keyword>
<evidence type="ECO:0000256" key="7">
    <source>
        <dbReference type="ARBA" id="ARBA00022679"/>
    </source>
</evidence>
<dbReference type="InParanoid" id="F0YGU0"/>
<keyword evidence="11 18" id="KW-0067">ATP-binding</keyword>
<dbReference type="InterPro" id="IPR000961">
    <property type="entry name" value="AGC-kinase_C"/>
</dbReference>
<keyword evidence="9 18" id="KW-0547">Nucleotide-binding</keyword>
<reference evidence="22 23" key="1">
    <citation type="journal article" date="2011" name="Proc. Natl. Acad. Sci. U.S.A.">
        <title>Niche of harmful alga Aureococcus anophagefferens revealed through ecogenomics.</title>
        <authorList>
            <person name="Gobler C.J."/>
            <person name="Berry D.L."/>
            <person name="Dyhrman S.T."/>
            <person name="Wilhelm S.W."/>
            <person name="Salamov A."/>
            <person name="Lobanov A.V."/>
            <person name="Zhang Y."/>
            <person name="Collier J.L."/>
            <person name="Wurch L.L."/>
            <person name="Kustka A.B."/>
            <person name="Dill B.D."/>
            <person name="Shah M."/>
            <person name="VerBerkmoes N.C."/>
            <person name="Kuo A."/>
            <person name="Terry A."/>
            <person name="Pangilinan J."/>
            <person name="Lindquist E.A."/>
            <person name="Lucas S."/>
            <person name="Paulsen I.T."/>
            <person name="Hattenrath-Lehmann T.K."/>
            <person name="Talmage S.C."/>
            <person name="Walker E.A."/>
            <person name="Koch F."/>
            <person name="Burson A.M."/>
            <person name="Marcoval M.A."/>
            <person name="Tang Y.Z."/>
            <person name="Lecleir G.R."/>
            <person name="Coyne K.J."/>
            <person name="Berg G.M."/>
            <person name="Bertrand E.M."/>
            <person name="Saito M.A."/>
            <person name="Gladyshev V.N."/>
            <person name="Grigoriev I.V."/>
        </authorList>
    </citation>
    <scope>NUCLEOTIDE SEQUENCE [LARGE SCALE GENOMIC DNA]</scope>
    <source>
        <strain evidence="23">CCMP 1984</strain>
    </source>
</reference>
<keyword evidence="12" id="KW-0460">Magnesium</keyword>
<gene>
    <name evidence="22" type="ORF">AURANDRAFT_72185</name>
</gene>
<feature type="domain" description="Cyclic nucleotide-binding" evidence="20">
    <location>
        <begin position="280"/>
        <end position="395"/>
    </location>
</feature>
<dbReference type="GO" id="GO:0030553">
    <property type="term" value="F:cGMP binding"/>
    <property type="evidence" value="ECO:0007669"/>
    <property type="project" value="UniProtKB-KW"/>
</dbReference>
<evidence type="ECO:0000256" key="15">
    <source>
        <dbReference type="ARBA" id="ARBA00047298"/>
    </source>
</evidence>
<feature type="domain" description="Protein kinase" evidence="19">
    <location>
        <begin position="408"/>
        <end position="675"/>
    </location>
</feature>
<dbReference type="EMBL" id="GL833139">
    <property type="protein sequence ID" value="EGB05736.1"/>
    <property type="molecule type" value="Genomic_DNA"/>
</dbReference>
<comment type="cofactor">
    <cofactor evidence="1">
        <name>Mg(2+)</name>
        <dbReference type="ChEBI" id="CHEBI:18420"/>
    </cofactor>
</comment>
<dbReference type="InterPro" id="IPR011009">
    <property type="entry name" value="Kinase-like_dom_sf"/>
</dbReference>
<evidence type="ECO:0000256" key="13">
    <source>
        <dbReference type="ARBA" id="ARBA00022992"/>
    </source>
</evidence>
<evidence type="ECO:0000313" key="23">
    <source>
        <dbReference type="Proteomes" id="UP000002729"/>
    </source>
</evidence>
<accession>F0YGU0</accession>
<dbReference type="PROSITE" id="PS00888">
    <property type="entry name" value="CNMP_BINDING_1"/>
    <property type="match status" value="1"/>
</dbReference>
<keyword evidence="4" id="KW-0963">Cytoplasm</keyword>
<evidence type="ECO:0000256" key="1">
    <source>
        <dbReference type="ARBA" id="ARBA00001946"/>
    </source>
</evidence>
<dbReference type="Proteomes" id="UP000002729">
    <property type="component" value="Unassembled WGS sequence"/>
</dbReference>
<feature type="active site" description="Proton acceptor" evidence="17">
    <location>
        <position position="534"/>
    </location>
</feature>
<feature type="domain" description="Cyclic nucleotide-binding" evidence="20">
    <location>
        <begin position="44"/>
        <end position="153"/>
    </location>
</feature>
<dbReference type="GO" id="GO:0046872">
    <property type="term" value="F:metal ion binding"/>
    <property type="evidence" value="ECO:0007669"/>
    <property type="project" value="UniProtKB-KW"/>
</dbReference>
<dbReference type="OrthoDB" id="417078at2759"/>
<keyword evidence="13" id="KW-0142">cGMP-binding</keyword>
<evidence type="ECO:0000256" key="11">
    <source>
        <dbReference type="ARBA" id="ARBA00022840"/>
    </source>
</evidence>
<dbReference type="InterPro" id="IPR018488">
    <property type="entry name" value="cNMP-bd_CS"/>
</dbReference>
<dbReference type="PRINTS" id="PR00103">
    <property type="entry name" value="CAMPKINASE"/>
</dbReference>
<dbReference type="GeneID" id="20228590"/>
<keyword evidence="6" id="KW-0140">cGMP</keyword>
<dbReference type="CDD" id="cd00038">
    <property type="entry name" value="CAP_ED"/>
    <property type="match status" value="3"/>
</dbReference>
<evidence type="ECO:0000256" key="9">
    <source>
        <dbReference type="ARBA" id="ARBA00022741"/>
    </source>
</evidence>
<dbReference type="PROSITE" id="PS50042">
    <property type="entry name" value="CNMP_BINDING_3"/>
    <property type="match status" value="3"/>
</dbReference>
<feature type="binding site" evidence="18">
    <location>
        <begin position="414"/>
        <end position="422"/>
    </location>
    <ligand>
        <name>ATP</name>
        <dbReference type="ChEBI" id="CHEBI:30616"/>
    </ligand>
</feature>
<dbReference type="SMART" id="SM00220">
    <property type="entry name" value="S_TKc"/>
    <property type="match status" value="1"/>
</dbReference>
<comment type="catalytic activity">
    <reaction evidence="15">
        <text>L-threonyl-[protein] + ATP = O-phospho-L-threonyl-[protein] + ADP + H(+)</text>
        <dbReference type="Rhea" id="RHEA:46608"/>
        <dbReference type="Rhea" id="RHEA-COMP:11060"/>
        <dbReference type="Rhea" id="RHEA-COMP:11605"/>
        <dbReference type="ChEBI" id="CHEBI:15378"/>
        <dbReference type="ChEBI" id="CHEBI:30013"/>
        <dbReference type="ChEBI" id="CHEBI:30616"/>
        <dbReference type="ChEBI" id="CHEBI:61977"/>
        <dbReference type="ChEBI" id="CHEBI:456216"/>
        <dbReference type="EC" id="2.7.11.12"/>
    </reaction>
</comment>
<evidence type="ECO:0000256" key="18">
    <source>
        <dbReference type="PIRSR" id="PIRSR000559-2"/>
    </source>
</evidence>
<dbReference type="KEGG" id="aaf:AURANDRAFT_72185"/>
<dbReference type="GO" id="GO:0005952">
    <property type="term" value="C:cAMP-dependent protein kinase complex"/>
    <property type="evidence" value="ECO:0007669"/>
    <property type="project" value="TreeGrafter"/>
</dbReference>
<evidence type="ECO:0000256" key="3">
    <source>
        <dbReference type="ARBA" id="ARBA00012428"/>
    </source>
</evidence>
<evidence type="ECO:0000256" key="17">
    <source>
        <dbReference type="PIRSR" id="PIRSR000559-1"/>
    </source>
</evidence>
<dbReference type="GO" id="GO:0004691">
    <property type="term" value="F:cAMP-dependent protein kinase activity"/>
    <property type="evidence" value="ECO:0007669"/>
    <property type="project" value="TreeGrafter"/>
</dbReference>
<dbReference type="Gene3D" id="1.10.510.10">
    <property type="entry name" value="Transferase(Phosphotransferase) domain 1"/>
    <property type="match status" value="1"/>
</dbReference>
<dbReference type="InterPro" id="IPR018490">
    <property type="entry name" value="cNMP-bd_dom_sf"/>
</dbReference>
<dbReference type="PROSITE" id="PS00108">
    <property type="entry name" value="PROTEIN_KINASE_ST"/>
    <property type="match status" value="1"/>
</dbReference>
<evidence type="ECO:0000259" key="19">
    <source>
        <dbReference type="PROSITE" id="PS50011"/>
    </source>
</evidence>
<dbReference type="InterPro" id="IPR008271">
    <property type="entry name" value="Ser/Thr_kinase_AS"/>
</dbReference>
<keyword evidence="10" id="KW-0418">Kinase</keyword>
<dbReference type="SUPFAM" id="SSF51206">
    <property type="entry name" value="cAMP-binding domain-like"/>
    <property type="match status" value="3"/>
</dbReference>
<sequence>MQFLGLKKRGAIKTVVKEDFEKVLVPKTPEEAVRLRKILSRNYLFSELATGQLDNVVEVMKPLKFSANQDVIRQGDIGKHLYVLVLVDGKLLAEYFETGCFGELALVYNAPRAATVRTTEESDLYSLDVGSFRHVLREQAGARERAHLACVKKVPLLKTLDSRKLTALVKSLELIKFKDGAKIIRQGDEGDAFYIIETGSVVCTRVNTRGEQEELATLTAPDCFGEMALMDNSPRHATVVAKDEVHCLTLDRAHFVKLLGPLKSILQAHSCLHVLRSIELFSELTDAELDSIVNAMHSEKFSRGAPIIREGKKGTTFYVIQTGSAEVSKDGVTIGQLQSGDYFGERSLIDGSPRSASVFATEDVVCYTLERKKFESLLINTAGTAGKFEEEMKRRTESGLLLPPFEELTVCRLLGQGTFGRVKLVEHTRTASVSQPNPGVGQATILIVVKQQQEKNVIAERDLLYECASTFVLKLHMTYQSTDELFLLMELIQGGELWQYIYEKKHLLSRTSLGGACVTSALHYVHNKGVAYRDLKPENLLMDSAGYIKMIDFGFAKRIPYKKKGKEMLQTFTLCGTPEYIAPEILLSKGHDKGVDCWALGCLIYELLCGRTPFVHDDQQQIFRAIVQANSKLRFPSEMDADAQMLIKGMLEVNPARRLGNLKDGLSAVPGSVWYQATKFEWAALSARTAKAPYLPPVKDEKDTSNIDSMDDDDSVLKYRGNQDIFFQF</sequence>
<keyword evidence="5" id="KW-0723">Serine/threonine-protein kinase</keyword>
<dbReference type="InterPro" id="IPR000595">
    <property type="entry name" value="cNMP-bd_dom"/>
</dbReference>
<evidence type="ECO:0000256" key="6">
    <source>
        <dbReference type="ARBA" id="ARBA00022535"/>
    </source>
</evidence>
<evidence type="ECO:0000256" key="16">
    <source>
        <dbReference type="ARBA" id="ARBA00047462"/>
    </source>
</evidence>
<keyword evidence="23" id="KW-1185">Reference proteome</keyword>
<dbReference type="GO" id="GO:0004692">
    <property type="term" value="F:cGMP-dependent protein kinase activity"/>
    <property type="evidence" value="ECO:0007669"/>
    <property type="project" value="UniProtKB-EC"/>
</dbReference>
<comment type="similarity">
    <text evidence="2">Belongs to the protein kinase superfamily. AGC Ser/Thr protein kinase family. cGMP subfamily.</text>
</comment>
<dbReference type="Gene3D" id="2.60.120.10">
    <property type="entry name" value="Jelly Rolls"/>
    <property type="match status" value="3"/>
</dbReference>
<dbReference type="OMA" id="NDCIFKM"/>
<evidence type="ECO:0000256" key="10">
    <source>
        <dbReference type="ARBA" id="ARBA00022777"/>
    </source>
</evidence>
<dbReference type="PANTHER" id="PTHR24353">
    <property type="entry name" value="CYCLIC NUCLEOTIDE-DEPENDENT PROTEIN KINASE"/>
    <property type="match status" value="1"/>
</dbReference>
<name>F0YGU0_AURAN</name>
<dbReference type="SUPFAM" id="SSF56112">
    <property type="entry name" value="Protein kinase-like (PK-like)"/>
    <property type="match status" value="1"/>
</dbReference>
<dbReference type="PROSITE" id="PS00889">
    <property type="entry name" value="CNMP_BINDING_2"/>
    <property type="match status" value="2"/>
</dbReference>
<keyword evidence="7" id="KW-0808">Transferase</keyword>
<dbReference type="RefSeq" id="XP_009039575.1">
    <property type="nucleotide sequence ID" value="XM_009041327.1"/>
</dbReference>
<feature type="domain" description="Cyclic nucleotide-binding" evidence="20">
    <location>
        <begin position="156"/>
        <end position="261"/>
    </location>
</feature>
<evidence type="ECO:0000256" key="12">
    <source>
        <dbReference type="ARBA" id="ARBA00022842"/>
    </source>
</evidence>
<evidence type="ECO:0000313" key="22">
    <source>
        <dbReference type="EMBL" id="EGB05736.1"/>
    </source>
</evidence>
<dbReference type="EC" id="2.7.11.12" evidence="3"/>
<evidence type="ECO:0000256" key="2">
    <source>
        <dbReference type="ARBA" id="ARBA00006352"/>
    </source>
</evidence>
<organism evidence="23">
    <name type="scientific">Aureococcus anophagefferens</name>
    <name type="common">Harmful bloom alga</name>
    <dbReference type="NCBI Taxonomy" id="44056"/>
    <lineage>
        <taxon>Eukaryota</taxon>
        <taxon>Sar</taxon>
        <taxon>Stramenopiles</taxon>
        <taxon>Ochrophyta</taxon>
        <taxon>Pelagophyceae</taxon>
        <taxon>Pelagomonadales</taxon>
        <taxon>Pelagomonadaceae</taxon>
        <taxon>Aureococcus</taxon>
    </lineage>
</organism>
<dbReference type="eggNOG" id="KOG0614">
    <property type="taxonomic scope" value="Eukaryota"/>
</dbReference>
<dbReference type="InterPro" id="IPR000719">
    <property type="entry name" value="Prot_kinase_dom"/>
</dbReference>
<proteinExistence type="inferred from homology"/>
<dbReference type="InterPro" id="IPR014710">
    <property type="entry name" value="RmlC-like_jellyroll"/>
</dbReference>
<evidence type="ECO:0000256" key="14">
    <source>
        <dbReference type="ARBA" id="ARBA00024113"/>
    </source>
</evidence>
<dbReference type="GO" id="GO:0005524">
    <property type="term" value="F:ATP binding"/>
    <property type="evidence" value="ECO:0007669"/>
    <property type="project" value="UniProtKB-KW"/>
</dbReference>
<dbReference type="InterPro" id="IPR002374">
    <property type="entry name" value="cGMP_dep_kinase"/>
</dbReference>
<evidence type="ECO:0000259" key="21">
    <source>
        <dbReference type="PROSITE" id="PS51285"/>
    </source>
</evidence>
<dbReference type="Pfam" id="PF00069">
    <property type="entry name" value="Pkinase"/>
    <property type="match status" value="1"/>
</dbReference>
<dbReference type="PIRSF" id="PIRSF000559">
    <property type="entry name" value="cGMP-dep_kinase"/>
    <property type="match status" value="1"/>
</dbReference>
<dbReference type="PANTHER" id="PTHR24353:SF37">
    <property type="entry name" value="CAMP-DEPENDENT PROTEIN KINASE CATALYTIC SUBUNIT PRKX"/>
    <property type="match status" value="1"/>
</dbReference>
<evidence type="ECO:0000259" key="20">
    <source>
        <dbReference type="PROSITE" id="PS50042"/>
    </source>
</evidence>
<feature type="domain" description="AGC-kinase C-terminal" evidence="21">
    <location>
        <begin position="678"/>
        <end position="729"/>
    </location>
</feature>